<reference evidence="7" key="1">
    <citation type="submission" date="2018-05" db="EMBL/GenBank/DDBJ databases">
        <authorList>
            <person name="Lanie J.A."/>
            <person name="Ng W.-L."/>
            <person name="Kazmierczak K.M."/>
            <person name="Andrzejewski T.M."/>
            <person name="Davidsen T.M."/>
            <person name="Wayne K.J."/>
            <person name="Tettelin H."/>
            <person name="Glass J.I."/>
            <person name="Rusch D."/>
            <person name="Podicherti R."/>
            <person name="Tsui H.-C.T."/>
            <person name="Winkler M.E."/>
        </authorList>
    </citation>
    <scope>NUCLEOTIDE SEQUENCE</scope>
</reference>
<evidence type="ECO:0000313" key="7">
    <source>
        <dbReference type="EMBL" id="SVC11246.1"/>
    </source>
</evidence>
<evidence type="ECO:0000256" key="5">
    <source>
        <dbReference type="SAM" id="Phobius"/>
    </source>
</evidence>
<dbReference type="EMBL" id="UINC01074247">
    <property type="protein sequence ID" value="SVC11246.1"/>
    <property type="molecule type" value="Genomic_DNA"/>
</dbReference>
<dbReference type="InterPro" id="IPR045014">
    <property type="entry name" value="TM41A/B"/>
</dbReference>
<keyword evidence="3 5" id="KW-1133">Transmembrane helix</keyword>
<dbReference type="AlphaFoldDB" id="A0A382JHD7"/>
<evidence type="ECO:0000259" key="6">
    <source>
        <dbReference type="Pfam" id="PF09335"/>
    </source>
</evidence>
<dbReference type="GO" id="GO:0016020">
    <property type="term" value="C:membrane"/>
    <property type="evidence" value="ECO:0007669"/>
    <property type="project" value="UniProtKB-SubCell"/>
</dbReference>
<gene>
    <name evidence="7" type="ORF">METZ01_LOCUS264100</name>
</gene>
<feature type="transmembrane region" description="Helical" evidence="5">
    <location>
        <begin position="6"/>
        <end position="25"/>
    </location>
</feature>
<evidence type="ECO:0000256" key="3">
    <source>
        <dbReference type="ARBA" id="ARBA00022989"/>
    </source>
</evidence>
<name>A0A382JHD7_9ZZZZ</name>
<accession>A0A382JHD7</accession>
<feature type="transmembrane region" description="Helical" evidence="5">
    <location>
        <begin position="74"/>
        <end position="94"/>
    </location>
</feature>
<feature type="domain" description="VTT" evidence="6">
    <location>
        <begin position="3"/>
        <end position="51"/>
    </location>
</feature>
<dbReference type="InterPro" id="IPR032816">
    <property type="entry name" value="VTT_dom"/>
</dbReference>
<dbReference type="Pfam" id="PF09335">
    <property type="entry name" value="VTT_dom"/>
    <property type="match status" value="1"/>
</dbReference>
<keyword evidence="4 5" id="KW-0472">Membrane</keyword>
<organism evidence="7">
    <name type="scientific">marine metagenome</name>
    <dbReference type="NCBI Taxonomy" id="408172"/>
    <lineage>
        <taxon>unclassified sequences</taxon>
        <taxon>metagenomes</taxon>
        <taxon>ecological metagenomes</taxon>
    </lineage>
</organism>
<protein>
    <recommendedName>
        <fullName evidence="6">VTT domain-containing protein</fullName>
    </recommendedName>
</protein>
<evidence type="ECO:0000256" key="1">
    <source>
        <dbReference type="ARBA" id="ARBA00004141"/>
    </source>
</evidence>
<dbReference type="PANTHER" id="PTHR43220:SF18">
    <property type="entry name" value="TRANSMEMBRANE PROTEIN 41B"/>
    <property type="match status" value="1"/>
</dbReference>
<keyword evidence="2 5" id="KW-0812">Transmembrane</keyword>
<evidence type="ECO:0000256" key="2">
    <source>
        <dbReference type="ARBA" id="ARBA00022692"/>
    </source>
</evidence>
<comment type="subcellular location">
    <subcellularLocation>
        <location evidence="1">Membrane</location>
        <topology evidence="1">Multi-pass membrane protein</topology>
    </subcellularLocation>
</comment>
<evidence type="ECO:0000256" key="4">
    <source>
        <dbReference type="ARBA" id="ARBA00023136"/>
    </source>
</evidence>
<dbReference type="PANTHER" id="PTHR43220">
    <property type="match status" value="1"/>
</dbReference>
<proteinExistence type="predicted"/>
<sequence>MSYLLILRLVPLFPFFLVNLVPAFLGVKLRIYMFATAIGIIPGTFVFVQVGTGLDSILDSGEKLSVGTILSGDVLAALIGLAVLSALPVVYKFFQARKRKGKTK</sequence>
<feature type="transmembrane region" description="Helical" evidence="5">
    <location>
        <begin position="32"/>
        <end position="54"/>
    </location>
</feature>